<dbReference type="InterPro" id="IPR002110">
    <property type="entry name" value="Ankyrin_rpt"/>
</dbReference>
<dbReference type="InterPro" id="IPR008967">
    <property type="entry name" value="p53-like_TF_DNA-bd_sf"/>
</dbReference>
<feature type="region of interest" description="Disordered" evidence="9">
    <location>
        <begin position="369"/>
        <end position="429"/>
    </location>
</feature>
<keyword evidence="5" id="KW-0010">Activator</keyword>
<dbReference type="GO" id="GO:0000978">
    <property type="term" value="F:RNA polymerase II cis-regulatory region sequence-specific DNA binding"/>
    <property type="evidence" value="ECO:0007669"/>
    <property type="project" value="TreeGrafter"/>
</dbReference>
<feature type="repeat" description="ANK" evidence="8">
    <location>
        <begin position="783"/>
        <end position="815"/>
    </location>
</feature>
<evidence type="ECO:0000256" key="5">
    <source>
        <dbReference type="ARBA" id="ARBA00023159"/>
    </source>
</evidence>
<comment type="subcellular location">
    <subcellularLocation>
        <location evidence="1">Nucleus</location>
    </subcellularLocation>
</comment>
<dbReference type="Pfam" id="PF12796">
    <property type="entry name" value="Ank_2"/>
    <property type="match status" value="1"/>
</dbReference>
<dbReference type="Gene3D" id="1.10.533.10">
    <property type="entry name" value="Death Domain, Fas"/>
    <property type="match status" value="1"/>
</dbReference>
<keyword evidence="3 8" id="KW-0040">ANK repeat</keyword>
<evidence type="ECO:0000256" key="2">
    <source>
        <dbReference type="ARBA" id="ARBA00023015"/>
    </source>
</evidence>
<dbReference type="CDD" id="cd01177">
    <property type="entry name" value="IPT_NFkappaB"/>
    <property type="match status" value="1"/>
</dbReference>
<dbReference type="Pfam" id="PF16179">
    <property type="entry name" value="RHD_dimer"/>
    <property type="match status" value="1"/>
</dbReference>
<dbReference type="InterPro" id="IPR002909">
    <property type="entry name" value="IPT_dom"/>
</dbReference>
<feature type="compositionally biased region" description="Polar residues" evidence="9">
    <location>
        <begin position="555"/>
        <end position="567"/>
    </location>
</feature>
<evidence type="ECO:0000256" key="3">
    <source>
        <dbReference type="ARBA" id="ARBA00023043"/>
    </source>
</evidence>
<keyword evidence="2" id="KW-0805">Transcription regulation</keyword>
<feature type="region of interest" description="Disordered" evidence="9">
    <location>
        <begin position="548"/>
        <end position="586"/>
    </location>
</feature>
<gene>
    <name evidence="11" type="ORF">OFUS_LOCUS19970</name>
</gene>
<dbReference type="GO" id="GO:0005737">
    <property type="term" value="C:cytoplasm"/>
    <property type="evidence" value="ECO:0007669"/>
    <property type="project" value="InterPro"/>
</dbReference>
<dbReference type="SMART" id="SM00005">
    <property type="entry name" value="DEATH"/>
    <property type="match status" value="1"/>
</dbReference>
<dbReference type="PANTHER" id="PTHR24169:SF28">
    <property type="entry name" value="NUCLEAR FACTOR NF-KAPPA-B P110 SUBUNIT"/>
    <property type="match status" value="1"/>
</dbReference>
<dbReference type="GO" id="GO:0007165">
    <property type="term" value="P:signal transduction"/>
    <property type="evidence" value="ECO:0007669"/>
    <property type="project" value="InterPro"/>
</dbReference>
<dbReference type="GO" id="GO:0005634">
    <property type="term" value="C:nucleus"/>
    <property type="evidence" value="ECO:0007669"/>
    <property type="project" value="UniProtKB-SubCell"/>
</dbReference>
<dbReference type="AlphaFoldDB" id="A0A8S4PNE7"/>
<evidence type="ECO:0000256" key="9">
    <source>
        <dbReference type="SAM" id="MobiDB-lite"/>
    </source>
</evidence>
<dbReference type="SMART" id="SM00248">
    <property type="entry name" value="ANK"/>
    <property type="match status" value="6"/>
</dbReference>
<dbReference type="InterPro" id="IPR013783">
    <property type="entry name" value="Ig-like_fold"/>
</dbReference>
<dbReference type="Pfam" id="PF00554">
    <property type="entry name" value="RHD_DNA_bind"/>
    <property type="match status" value="1"/>
</dbReference>
<dbReference type="InterPro" id="IPR036770">
    <property type="entry name" value="Ankyrin_rpt-contain_sf"/>
</dbReference>
<evidence type="ECO:0000259" key="10">
    <source>
        <dbReference type="PROSITE" id="PS50254"/>
    </source>
</evidence>
<evidence type="ECO:0000256" key="1">
    <source>
        <dbReference type="ARBA" id="ARBA00004123"/>
    </source>
</evidence>
<feature type="repeat" description="ANK" evidence="8">
    <location>
        <begin position="851"/>
        <end position="883"/>
    </location>
</feature>
<dbReference type="InterPro" id="IPR032397">
    <property type="entry name" value="RHD_dimer"/>
</dbReference>
<dbReference type="Gene3D" id="2.60.40.10">
    <property type="entry name" value="Immunoglobulins"/>
    <property type="match status" value="1"/>
</dbReference>
<dbReference type="OrthoDB" id="10254686at2759"/>
<dbReference type="PROSITE" id="PS50088">
    <property type="entry name" value="ANK_REPEAT"/>
    <property type="match status" value="4"/>
</dbReference>
<dbReference type="Pfam" id="PF00023">
    <property type="entry name" value="Ank"/>
    <property type="match status" value="2"/>
</dbReference>
<dbReference type="Gene3D" id="1.25.40.20">
    <property type="entry name" value="Ankyrin repeat-containing domain"/>
    <property type="match status" value="1"/>
</dbReference>
<evidence type="ECO:0000256" key="6">
    <source>
        <dbReference type="ARBA" id="ARBA00023163"/>
    </source>
</evidence>
<dbReference type="InterPro" id="IPR000488">
    <property type="entry name" value="Death_dom"/>
</dbReference>
<proteinExistence type="predicted"/>
<accession>A0A8S4PNE7</accession>
<dbReference type="InterPro" id="IPR014756">
    <property type="entry name" value="Ig_E-set"/>
</dbReference>
<keyword evidence="12" id="KW-1185">Reference proteome</keyword>
<reference evidence="11" key="1">
    <citation type="submission" date="2022-03" db="EMBL/GenBank/DDBJ databases">
        <authorList>
            <person name="Martin C."/>
        </authorList>
    </citation>
    <scope>NUCLEOTIDE SEQUENCE</scope>
</reference>
<organism evidence="11 12">
    <name type="scientific">Owenia fusiformis</name>
    <name type="common">Polychaete worm</name>
    <dbReference type="NCBI Taxonomy" id="6347"/>
    <lineage>
        <taxon>Eukaryota</taxon>
        <taxon>Metazoa</taxon>
        <taxon>Spiralia</taxon>
        <taxon>Lophotrochozoa</taxon>
        <taxon>Annelida</taxon>
        <taxon>Polychaeta</taxon>
        <taxon>Sedentaria</taxon>
        <taxon>Canalipalpata</taxon>
        <taxon>Sabellida</taxon>
        <taxon>Oweniida</taxon>
        <taxon>Oweniidae</taxon>
        <taxon>Owenia</taxon>
    </lineage>
</organism>
<dbReference type="SUPFAM" id="SSF81296">
    <property type="entry name" value="E set domains"/>
    <property type="match status" value="1"/>
</dbReference>
<dbReference type="PROSITE" id="PS50254">
    <property type="entry name" value="REL_2"/>
    <property type="match status" value="1"/>
</dbReference>
<feature type="region of interest" description="Disordered" evidence="9">
    <location>
        <begin position="876"/>
        <end position="901"/>
    </location>
</feature>
<evidence type="ECO:0000256" key="8">
    <source>
        <dbReference type="PROSITE-ProRule" id="PRU00023"/>
    </source>
</evidence>
<dbReference type="InterPro" id="IPR037059">
    <property type="entry name" value="RHD_DNA_bind_dom_sf"/>
</dbReference>
<feature type="domain" description="RHD" evidence="10">
    <location>
        <begin position="55"/>
        <end position="254"/>
    </location>
</feature>
<feature type="repeat" description="ANK" evidence="8">
    <location>
        <begin position="741"/>
        <end position="773"/>
    </location>
</feature>
<dbReference type="SUPFAM" id="SSF48403">
    <property type="entry name" value="Ankyrin repeat"/>
    <property type="match status" value="1"/>
</dbReference>
<dbReference type="GO" id="GO:0000981">
    <property type="term" value="F:DNA-binding transcription factor activity, RNA polymerase II-specific"/>
    <property type="evidence" value="ECO:0007669"/>
    <property type="project" value="TreeGrafter"/>
</dbReference>
<dbReference type="PANTHER" id="PTHR24169">
    <property type="entry name" value="NUCLEAR FACTOR NF-KAPPA-B PROTEIN"/>
    <property type="match status" value="1"/>
</dbReference>
<dbReference type="SMART" id="SM00429">
    <property type="entry name" value="IPT"/>
    <property type="match status" value="1"/>
</dbReference>
<keyword evidence="7" id="KW-0539">Nucleus</keyword>
<evidence type="ECO:0000313" key="12">
    <source>
        <dbReference type="Proteomes" id="UP000749559"/>
    </source>
</evidence>
<dbReference type="Proteomes" id="UP000749559">
    <property type="component" value="Unassembled WGS sequence"/>
</dbReference>
<dbReference type="EMBL" id="CAIIXF020000009">
    <property type="protein sequence ID" value="CAH1795432.1"/>
    <property type="molecule type" value="Genomic_DNA"/>
</dbReference>
<dbReference type="SUPFAM" id="SSF47986">
    <property type="entry name" value="DEATH domain"/>
    <property type="match status" value="1"/>
</dbReference>
<dbReference type="InterPro" id="IPR011029">
    <property type="entry name" value="DEATH-like_dom_sf"/>
</dbReference>
<dbReference type="InterPro" id="IPR033926">
    <property type="entry name" value="IPT_NFkappaB"/>
</dbReference>
<keyword evidence="6" id="KW-0804">Transcription</keyword>
<dbReference type="SUPFAM" id="SSF49417">
    <property type="entry name" value="p53-like transcription factors"/>
    <property type="match status" value="1"/>
</dbReference>
<feature type="compositionally biased region" description="Gly residues" evidence="9">
    <location>
        <begin position="384"/>
        <end position="410"/>
    </location>
</feature>
<feature type="compositionally biased region" description="Basic and acidic residues" evidence="9">
    <location>
        <begin position="569"/>
        <end position="586"/>
    </location>
</feature>
<dbReference type="PRINTS" id="PR00057">
    <property type="entry name" value="NFKBTNSCPFCT"/>
</dbReference>
<sequence>MADSSQSDDSMELGNVNFDQIQDGDTVTVEEVGPSEIVHNVGAPIIMQNGMVEDDGTPYLHIIEEPQQRGFRFRYRSENSASHGGLQGCNSKKSHKSYPTVELRNYQGTARIVVSLVTDETVPKTHAHELVGKNCNNGICVVQLDGRKNMTATFPNLGIIHVTKKKVVDTILSRVREDIKLQHCVKNNVPPEQYRISSDEEKMAKKEAEKQAKDMQLNVVRLCFQAYLPDDNGSFTLMLPSVVSLPIYDSKSTSAAGLKICRMSKQSGVCLGGDEVFLLCDKVQKNDIEVYFYEEDEDGAVTWRVKASFSQADVHRQYAIVFKTPPYWQKNIPAAKNVQLQLQRISDGERSEPKPFTYIPEPLDKEEIKKKKQKTFPGGDFSSPGGGSFGGGFGGSDFQGSGASGSGGGFSNLKRTYDSTQQGGGQQTFTTLNPVNIQQISSNTYIPVHQTKTATPVAIKPQNQTRNLRHEEASRRTIPTYSTMSDLPRNVEKDAASVIGDYSKSKIGCPRLHPNDESGYDDVDCTIDQSVLQSRGMSVHQPLKSPLRIHDENTESGYHSQKFSSSEELLEKTKDEGSWRGSSKQEDVTIKLTEMPANGEHVESGAATVEYTEDNVSAKFQEAKCVMRQDSRLEVANKLIFGLHGFATTGDSFYILLILRHLLAAEDDNGDNCLHLPVIHKQLDALRNIVRAILTLPDRKMVNHTNHLRQTPSHLAVITGNSEALEMLLQLQPDITAVDRNGNTAVHMAANNGDDRCLEVLLKYFAERYLEDDYAVLETLNYDGYAPIHLAVKSRSLTCVKLLAIPECNVNIRDGTSGNTALHLAVELDRLSIAGFLTQKGKVDINVARYDGNTPLHLAVSLQNVAMTALLIAGGADPSQENSEPINESSSGSDEEEEKICHTSLDLAKENTKILLLLTGGSLNETPPDSDGHDGLVDSGLSMGITGNMSKLDLGSQLELSVLLNKERKGQDWRRLAELLQCETVVPSLKEMPNPTKSLFDYYQSQEGTIETLRECLWLMSRYDTLKILDRFITHQPKGQDDETCDSGLEVSLKSMVIK</sequence>
<protein>
    <recommendedName>
        <fullName evidence="10">RHD domain-containing protein</fullName>
    </recommendedName>
</protein>
<dbReference type="Gene3D" id="2.60.40.340">
    <property type="entry name" value="Rel homology domain (RHD), DNA-binding domain"/>
    <property type="match status" value="1"/>
</dbReference>
<evidence type="ECO:0000313" key="11">
    <source>
        <dbReference type="EMBL" id="CAH1795432.1"/>
    </source>
</evidence>
<dbReference type="FunFam" id="2.60.40.10:FF:000046">
    <property type="entry name" value="Nuclear factor NF-kappa-B p105 subunit"/>
    <property type="match status" value="1"/>
</dbReference>
<evidence type="ECO:0000256" key="7">
    <source>
        <dbReference type="ARBA" id="ARBA00023242"/>
    </source>
</evidence>
<dbReference type="PROSITE" id="PS50297">
    <property type="entry name" value="ANK_REP_REGION"/>
    <property type="match status" value="2"/>
</dbReference>
<feature type="repeat" description="ANK" evidence="8">
    <location>
        <begin position="708"/>
        <end position="740"/>
    </location>
</feature>
<evidence type="ECO:0000256" key="4">
    <source>
        <dbReference type="ARBA" id="ARBA00023125"/>
    </source>
</evidence>
<name>A0A8S4PNE7_OWEFU</name>
<comment type="caution">
    <text evidence="11">The sequence shown here is derived from an EMBL/GenBank/DDBJ whole genome shotgun (WGS) entry which is preliminary data.</text>
</comment>
<dbReference type="InterPro" id="IPR011539">
    <property type="entry name" value="RHD_DNA_bind_dom"/>
</dbReference>
<keyword evidence="4" id="KW-0238">DNA-binding</keyword>
<dbReference type="InterPro" id="IPR000451">
    <property type="entry name" value="NFkB/Dor"/>
</dbReference>